<feature type="non-terminal residue" evidence="2">
    <location>
        <position position="179"/>
    </location>
</feature>
<proteinExistence type="predicted"/>
<evidence type="ECO:0000313" key="2">
    <source>
        <dbReference type="EMBL" id="KKT58983.1"/>
    </source>
</evidence>
<dbReference type="PANTHER" id="PTHR30135">
    <property type="entry name" value="UNCHARACTERIZED PROTEIN YVCK-RELATED"/>
    <property type="match status" value="1"/>
</dbReference>
<dbReference type="GO" id="GO:0043743">
    <property type="term" value="F:LPPG:FO 2-phospho-L-lactate transferase activity"/>
    <property type="evidence" value="ECO:0007669"/>
    <property type="project" value="InterPro"/>
</dbReference>
<gene>
    <name evidence="2" type="ORF">UW53_C0027G0013</name>
</gene>
<comment type="caution">
    <text evidence="2">The sequence shown here is derived from an EMBL/GenBank/DDBJ whole genome shotgun (WGS) entry which is preliminary data.</text>
</comment>
<dbReference type="InterPro" id="IPR002882">
    <property type="entry name" value="CofD"/>
</dbReference>
<keyword evidence="1" id="KW-0963">Cytoplasm</keyword>
<evidence type="ECO:0008006" key="4">
    <source>
        <dbReference type="Google" id="ProtNLM"/>
    </source>
</evidence>
<protein>
    <recommendedName>
        <fullName evidence="4">Gluconeogenesis factor</fullName>
    </recommendedName>
</protein>
<dbReference type="AlphaFoldDB" id="A0A0G1IJF1"/>
<evidence type="ECO:0000313" key="3">
    <source>
        <dbReference type="Proteomes" id="UP000034087"/>
    </source>
</evidence>
<reference evidence="2 3" key="1">
    <citation type="journal article" date="2015" name="Nature">
        <title>rRNA introns, odd ribosomes, and small enigmatic genomes across a large radiation of phyla.</title>
        <authorList>
            <person name="Brown C.T."/>
            <person name="Hug L.A."/>
            <person name="Thomas B.C."/>
            <person name="Sharon I."/>
            <person name="Castelle C.J."/>
            <person name="Singh A."/>
            <person name="Wilkins M.J."/>
            <person name="Williams K.H."/>
            <person name="Banfield J.F."/>
        </authorList>
    </citation>
    <scope>NUCLEOTIDE SEQUENCE [LARGE SCALE GENOMIC DNA]</scope>
</reference>
<dbReference type="InterPro" id="IPR010119">
    <property type="entry name" value="Gluconeogen_factor"/>
</dbReference>
<dbReference type="Proteomes" id="UP000034087">
    <property type="component" value="Unassembled WGS sequence"/>
</dbReference>
<dbReference type="Gene3D" id="3.40.50.10680">
    <property type="entry name" value="CofD-like domains"/>
    <property type="match status" value="1"/>
</dbReference>
<dbReference type="EMBL" id="LCIR01000027">
    <property type="protein sequence ID" value="KKT58983.1"/>
    <property type="molecule type" value="Genomic_DNA"/>
</dbReference>
<evidence type="ECO:0000256" key="1">
    <source>
        <dbReference type="ARBA" id="ARBA00022490"/>
    </source>
</evidence>
<sequence>MKKLTVIGGGTGTFVALTGLKKYPLELSAIVTMMDSGGSSGRLRDELGVLPPGDIRQCLVALAKSSKLLRSMFNYRFEEGGLMGHTFGNIFLSTLEKTTGSMKKAIDEVGKILQITGRVVPVTFEKSDLCVELVDGRIIKGETHIDVADKLDKRAKIKEAFLSPQVPANEDAIETILNS</sequence>
<dbReference type="InterPro" id="IPR038136">
    <property type="entry name" value="CofD-like_dom_sf"/>
</dbReference>
<organism evidence="2 3">
    <name type="scientific">Candidatus Giovannonibacteria bacterium GW2011_GWA1_44_25</name>
    <dbReference type="NCBI Taxonomy" id="1618645"/>
    <lineage>
        <taxon>Bacteria</taxon>
        <taxon>Candidatus Giovannoniibacteriota</taxon>
    </lineage>
</organism>
<dbReference type="SUPFAM" id="SSF142338">
    <property type="entry name" value="CofD-like"/>
    <property type="match status" value="1"/>
</dbReference>
<name>A0A0G1IJF1_9BACT</name>
<dbReference type="PANTHER" id="PTHR30135:SF3">
    <property type="entry name" value="GLUCONEOGENESIS FACTOR-RELATED"/>
    <property type="match status" value="1"/>
</dbReference>
<dbReference type="Pfam" id="PF01933">
    <property type="entry name" value="CofD"/>
    <property type="match status" value="1"/>
</dbReference>
<accession>A0A0G1IJF1</accession>